<comment type="caution">
    <text evidence="1">The sequence shown here is derived from an EMBL/GenBank/DDBJ whole genome shotgun (WGS) entry which is preliminary data.</text>
</comment>
<protein>
    <submittedName>
        <fullName evidence="1">Uncharacterized protein</fullName>
    </submittedName>
</protein>
<accession>K1YBG5</accession>
<gene>
    <name evidence="1" type="ORF">ACD_78C00320G0007</name>
</gene>
<proteinExistence type="predicted"/>
<name>K1YBG5_9BACT</name>
<organism evidence="1">
    <name type="scientific">uncultured bacterium</name>
    <name type="common">gcode 4</name>
    <dbReference type="NCBI Taxonomy" id="1234023"/>
    <lineage>
        <taxon>Bacteria</taxon>
        <taxon>environmental samples</taxon>
    </lineage>
</organism>
<dbReference type="EMBL" id="AMFJ01034320">
    <property type="protein sequence ID" value="EKD29668.1"/>
    <property type="molecule type" value="Genomic_DNA"/>
</dbReference>
<dbReference type="AlphaFoldDB" id="K1YBG5"/>
<evidence type="ECO:0000313" key="1">
    <source>
        <dbReference type="EMBL" id="EKD29668.1"/>
    </source>
</evidence>
<sequence>MKTLGKTRSSSLNLRFLILRTSRTVHSGDTTRVRYGVDLHLNYFDFARVSEIRIFLSNFLKFNKYLWYVF</sequence>
<reference evidence="1" key="1">
    <citation type="journal article" date="2012" name="Science">
        <title>Fermentation, hydrogen, and sulfur metabolism in multiple uncultivated bacterial phyla.</title>
        <authorList>
            <person name="Wrighton K.C."/>
            <person name="Thomas B.C."/>
            <person name="Sharon I."/>
            <person name="Miller C.S."/>
            <person name="Castelle C.J."/>
            <person name="VerBerkmoes N.C."/>
            <person name="Wilkins M.J."/>
            <person name="Hettich R.L."/>
            <person name="Lipton M.S."/>
            <person name="Williams K.H."/>
            <person name="Long P.E."/>
            <person name="Banfield J.F."/>
        </authorList>
    </citation>
    <scope>NUCLEOTIDE SEQUENCE [LARGE SCALE GENOMIC DNA]</scope>
</reference>